<organism evidence="2 3">
    <name type="scientific">Friedmanniomyces endolithicus</name>
    <dbReference type="NCBI Taxonomy" id="329885"/>
    <lineage>
        <taxon>Eukaryota</taxon>
        <taxon>Fungi</taxon>
        <taxon>Dikarya</taxon>
        <taxon>Ascomycota</taxon>
        <taxon>Pezizomycotina</taxon>
        <taxon>Dothideomycetes</taxon>
        <taxon>Dothideomycetidae</taxon>
        <taxon>Mycosphaerellales</taxon>
        <taxon>Teratosphaeriaceae</taxon>
        <taxon>Friedmanniomyces</taxon>
    </lineage>
</organism>
<proteinExistence type="predicted"/>
<comment type="caution">
    <text evidence="2">The sequence shown here is derived from an EMBL/GenBank/DDBJ whole genome shotgun (WGS) entry which is preliminary data.</text>
</comment>
<accession>A0AAN6FU01</accession>
<evidence type="ECO:0000256" key="1">
    <source>
        <dbReference type="SAM" id="MobiDB-lite"/>
    </source>
</evidence>
<feature type="compositionally biased region" description="Basic residues" evidence="1">
    <location>
        <begin position="38"/>
        <end position="49"/>
    </location>
</feature>
<dbReference type="EMBL" id="JASUXU010000017">
    <property type="protein sequence ID" value="KAK0322301.1"/>
    <property type="molecule type" value="Genomic_DNA"/>
</dbReference>
<protein>
    <submittedName>
        <fullName evidence="2">Uncharacterized protein</fullName>
    </submittedName>
</protein>
<reference evidence="2" key="1">
    <citation type="submission" date="2021-12" db="EMBL/GenBank/DDBJ databases">
        <title>Black yeast isolated from Biological Soil Crust.</title>
        <authorList>
            <person name="Kurbessoian T."/>
        </authorList>
    </citation>
    <scope>NUCLEOTIDE SEQUENCE</scope>
    <source>
        <strain evidence="2">CCFEE 5208</strain>
    </source>
</reference>
<feature type="region of interest" description="Disordered" evidence="1">
    <location>
        <begin position="1"/>
        <end position="66"/>
    </location>
</feature>
<sequence length="348" mass="39324">MDDQVDSAHSRAAYFMTRPAHAACDEDREGDDEDLRPKKTQKKPKRKKHDGAADAKDDPTGPCAAEKHTKELPGLEAAFEKEKTVEPDPGVPFRLFGIFFVNVQFSRAGAKGVCGYLNLRNKNEILALDELPAHDLQDFWTIIDDKYRCTDKNAKYQELSGTDLRLDTGKSMGTCRNLKITLEEIASDEMPDAARFPPEKHTHMGRICLYRLRMVHRVLAAAKPAWEDDGDFPEVFTGTQREKHNEESCLCVAWFGGDIPPRSVLHPSRQGKEHKEQERRRPRRAFKVWRQCNTPALLPSGHIQIKHPSATAHPRGFSPRNFSYHLTPQAATLEGAVYTLSRDLTASL</sequence>
<feature type="compositionally biased region" description="Basic and acidic residues" evidence="1">
    <location>
        <begin position="50"/>
        <end position="66"/>
    </location>
</feature>
<evidence type="ECO:0000313" key="2">
    <source>
        <dbReference type="EMBL" id="KAK0322301.1"/>
    </source>
</evidence>
<dbReference type="Proteomes" id="UP001168146">
    <property type="component" value="Unassembled WGS sequence"/>
</dbReference>
<name>A0AAN6FU01_9PEZI</name>
<feature type="compositionally biased region" description="Basic and acidic residues" evidence="1">
    <location>
        <begin position="270"/>
        <end position="279"/>
    </location>
</feature>
<feature type="region of interest" description="Disordered" evidence="1">
    <location>
        <begin position="262"/>
        <end position="284"/>
    </location>
</feature>
<dbReference type="AlphaFoldDB" id="A0AAN6FU01"/>
<evidence type="ECO:0000313" key="3">
    <source>
        <dbReference type="Proteomes" id="UP001168146"/>
    </source>
</evidence>
<gene>
    <name evidence="2" type="ORF">LTR82_006754</name>
</gene>